<sequence>MFRYCYIVILQSSLILIIFSCKTIHNGRRLYLYIETDPEGSLQAELVGLCDLVPAYNISDLSEVLEVISRNPHISLEDVRPTKVLYYLQVWERELISVFFFSST</sequence>
<gene>
    <name evidence="1" type="primary">ORF198852</name>
</gene>
<dbReference type="PROSITE" id="PS51257">
    <property type="entry name" value="PROKAR_LIPOPROTEIN"/>
    <property type="match status" value="1"/>
</dbReference>
<name>A0A0B7BL76_9EUPU</name>
<dbReference type="EMBL" id="HACG01047214">
    <property type="protein sequence ID" value="CEK94079.1"/>
    <property type="molecule type" value="Transcribed_RNA"/>
</dbReference>
<reference evidence="1" key="1">
    <citation type="submission" date="2014-12" db="EMBL/GenBank/DDBJ databases">
        <title>Insight into the proteome of Arion vulgaris.</title>
        <authorList>
            <person name="Aradska J."/>
            <person name="Bulat T."/>
            <person name="Smidak R."/>
            <person name="Sarate P."/>
            <person name="Gangsoo J."/>
            <person name="Sialana F."/>
            <person name="Bilban M."/>
            <person name="Lubec G."/>
        </authorList>
    </citation>
    <scope>NUCLEOTIDE SEQUENCE</scope>
    <source>
        <tissue evidence="1">Skin</tissue>
    </source>
</reference>
<accession>A0A0B7BL76</accession>
<proteinExistence type="predicted"/>
<evidence type="ECO:0000313" key="1">
    <source>
        <dbReference type="EMBL" id="CEK94079.1"/>
    </source>
</evidence>
<organism evidence="1">
    <name type="scientific">Arion vulgaris</name>
    <dbReference type="NCBI Taxonomy" id="1028688"/>
    <lineage>
        <taxon>Eukaryota</taxon>
        <taxon>Metazoa</taxon>
        <taxon>Spiralia</taxon>
        <taxon>Lophotrochozoa</taxon>
        <taxon>Mollusca</taxon>
        <taxon>Gastropoda</taxon>
        <taxon>Heterobranchia</taxon>
        <taxon>Euthyneura</taxon>
        <taxon>Panpulmonata</taxon>
        <taxon>Eupulmonata</taxon>
        <taxon>Stylommatophora</taxon>
        <taxon>Helicina</taxon>
        <taxon>Arionoidea</taxon>
        <taxon>Arionidae</taxon>
        <taxon>Arion</taxon>
    </lineage>
</organism>
<dbReference type="AlphaFoldDB" id="A0A0B7BL76"/>
<protein>
    <submittedName>
        <fullName evidence="1">Uncharacterized protein</fullName>
    </submittedName>
</protein>